<accession>A0ABV0RP32</accession>
<feature type="domain" description="Protein kinase" evidence="18">
    <location>
        <begin position="39"/>
        <end position="273"/>
    </location>
</feature>
<keyword evidence="3" id="KW-1003">Cell membrane</keyword>
<dbReference type="SMART" id="SM00219">
    <property type="entry name" value="TyrKc"/>
    <property type="match status" value="1"/>
</dbReference>
<evidence type="ECO:0000256" key="14">
    <source>
        <dbReference type="ARBA" id="ARBA00023319"/>
    </source>
</evidence>
<dbReference type="PROSITE" id="PS00109">
    <property type="entry name" value="PROTEIN_KINASE_TYR"/>
    <property type="match status" value="1"/>
</dbReference>
<keyword evidence="20" id="KW-1185">Reference proteome</keyword>
<evidence type="ECO:0000256" key="9">
    <source>
        <dbReference type="ARBA" id="ARBA00023136"/>
    </source>
</evidence>
<dbReference type="PROSITE" id="PS00107">
    <property type="entry name" value="PROTEIN_KINASE_ATP"/>
    <property type="match status" value="1"/>
</dbReference>
<dbReference type="Proteomes" id="UP001434883">
    <property type="component" value="Unassembled WGS sequence"/>
</dbReference>
<sequence>MRVFWTSSTSLRVVRKEGENFLLPCLLTDPSATDLGLRMDNGTTVPPGMNFTVDRHRGILIHSLQPSFNADYVCTAKVNGVERTSKAFSINVIQRLQLSIPLQASTVEVQREEYGAVEVESVLTVGPSRQRMTVECVAFNLVGVSRDTLAMEVSGKILGAGAFGKVVEATAYGLGKEDNVMRVAVKMLKESDCEETGDWPLDIDDLLRFSLQVAQGLDFLAAKNCIHRDVAARNVLLTSRREAKICDFGLARDIMNDSNYVVKGNVSTRADDN</sequence>
<evidence type="ECO:0000256" key="1">
    <source>
        <dbReference type="ARBA" id="ARBA00004236"/>
    </source>
</evidence>
<comment type="subcellular location">
    <subcellularLocation>
        <location evidence="1">Cell membrane</location>
    </subcellularLocation>
    <subcellularLocation>
        <location evidence="15">Endomembrane system</location>
        <topology evidence="15">Single-pass type I membrane protein</topology>
    </subcellularLocation>
</comment>
<keyword evidence="10" id="KW-0418">Kinase</keyword>
<dbReference type="InterPro" id="IPR001245">
    <property type="entry name" value="Ser-Thr/Tyr_kinase_cat_dom"/>
</dbReference>
<keyword evidence="4" id="KW-0597">Phosphoprotein</keyword>
<name>A0ABV0RP32_9TELE</name>
<evidence type="ECO:0000256" key="5">
    <source>
        <dbReference type="ARBA" id="ARBA00022692"/>
    </source>
</evidence>
<keyword evidence="12" id="KW-0675">Receptor</keyword>
<evidence type="ECO:0000256" key="4">
    <source>
        <dbReference type="ARBA" id="ARBA00022553"/>
    </source>
</evidence>
<organism evidence="19 20">
    <name type="scientific">Xenoophorus captivus</name>
    <dbReference type="NCBI Taxonomy" id="1517983"/>
    <lineage>
        <taxon>Eukaryota</taxon>
        <taxon>Metazoa</taxon>
        <taxon>Chordata</taxon>
        <taxon>Craniata</taxon>
        <taxon>Vertebrata</taxon>
        <taxon>Euteleostomi</taxon>
        <taxon>Actinopterygii</taxon>
        <taxon>Neopterygii</taxon>
        <taxon>Teleostei</taxon>
        <taxon>Neoteleostei</taxon>
        <taxon>Acanthomorphata</taxon>
        <taxon>Ovalentaria</taxon>
        <taxon>Atherinomorphae</taxon>
        <taxon>Cyprinodontiformes</taxon>
        <taxon>Goodeidae</taxon>
        <taxon>Xenoophorus</taxon>
    </lineage>
</organism>
<comment type="caution">
    <text evidence="19">The sequence shown here is derived from an EMBL/GenBank/DDBJ whole genome shotgun (WGS) entry which is preliminary data.</text>
</comment>
<dbReference type="InterPro" id="IPR000719">
    <property type="entry name" value="Prot_kinase_dom"/>
</dbReference>
<gene>
    <name evidence="19" type="ORF">XENOCAPTIV_030119</name>
</gene>
<keyword evidence="9" id="KW-0472">Membrane</keyword>
<dbReference type="InterPro" id="IPR003599">
    <property type="entry name" value="Ig_sub"/>
</dbReference>
<dbReference type="Gene3D" id="1.10.510.10">
    <property type="entry name" value="Transferase(Phosphotransferase) domain 1"/>
    <property type="match status" value="1"/>
</dbReference>
<evidence type="ECO:0000256" key="15">
    <source>
        <dbReference type="ARBA" id="ARBA00046288"/>
    </source>
</evidence>
<dbReference type="InterPro" id="IPR013783">
    <property type="entry name" value="Ig-like_fold"/>
</dbReference>
<dbReference type="PIRSF" id="PIRSF000615">
    <property type="entry name" value="TyrPK_CSF1-R"/>
    <property type="match status" value="1"/>
</dbReference>
<dbReference type="InterPro" id="IPR050122">
    <property type="entry name" value="RTK"/>
</dbReference>
<evidence type="ECO:0000256" key="13">
    <source>
        <dbReference type="ARBA" id="ARBA00023180"/>
    </source>
</evidence>
<evidence type="ECO:0000256" key="6">
    <source>
        <dbReference type="ARBA" id="ARBA00022741"/>
    </source>
</evidence>
<reference evidence="19 20" key="1">
    <citation type="submission" date="2021-06" db="EMBL/GenBank/DDBJ databases">
        <authorList>
            <person name="Palmer J.M."/>
        </authorList>
    </citation>
    <scope>NUCLEOTIDE SEQUENCE [LARGE SCALE GENOMIC DNA]</scope>
    <source>
        <strain evidence="19 20">XC_2019</strain>
        <tissue evidence="19">Muscle</tissue>
    </source>
</reference>
<evidence type="ECO:0000256" key="2">
    <source>
        <dbReference type="ARBA" id="ARBA00011902"/>
    </source>
</evidence>
<evidence type="ECO:0000256" key="11">
    <source>
        <dbReference type="ARBA" id="ARBA00023157"/>
    </source>
</evidence>
<keyword evidence="13" id="KW-0325">Glycoprotein</keyword>
<keyword evidence="14" id="KW-0393">Immunoglobulin domain</keyword>
<evidence type="ECO:0000313" key="20">
    <source>
        <dbReference type="Proteomes" id="UP001434883"/>
    </source>
</evidence>
<evidence type="ECO:0000256" key="17">
    <source>
        <dbReference type="PROSITE-ProRule" id="PRU10141"/>
    </source>
</evidence>
<dbReference type="InterPro" id="IPR020635">
    <property type="entry name" value="Tyr_kinase_cat_dom"/>
</dbReference>
<dbReference type="Gene3D" id="2.60.40.10">
    <property type="entry name" value="Immunoglobulins"/>
    <property type="match status" value="1"/>
</dbReference>
<evidence type="ECO:0000256" key="12">
    <source>
        <dbReference type="ARBA" id="ARBA00023170"/>
    </source>
</evidence>
<evidence type="ECO:0000256" key="8">
    <source>
        <dbReference type="ARBA" id="ARBA00022989"/>
    </source>
</evidence>
<keyword evidence="7 17" id="KW-0067">ATP-binding</keyword>
<keyword evidence="11" id="KW-1015">Disulfide bond</keyword>
<evidence type="ECO:0000313" key="19">
    <source>
        <dbReference type="EMBL" id="MEQ2209436.1"/>
    </source>
</evidence>
<dbReference type="SUPFAM" id="SSF56112">
    <property type="entry name" value="Protein kinase-like (PK-like)"/>
    <property type="match status" value="1"/>
</dbReference>
<comment type="catalytic activity">
    <reaction evidence="16">
        <text>L-tyrosyl-[protein] + ATP = O-phospho-L-tyrosyl-[protein] + ADP + H(+)</text>
        <dbReference type="Rhea" id="RHEA:10596"/>
        <dbReference type="Rhea" id="RHEA-COMP:10136"/>
        <dbReference type="Rhea" id="RHEA-COMP:20101"/>
        <dbReference type="ChEBI" id="CHEBI:15378"/>
        <dbReference type="ChEBI" id="CHEBI:30616"/>
        <dbReference type="ChEBI" id="CHEBI:46858"/>
        <dbReference type="ChEBI" id="CHEBI:61978"/>
        <dbReference type="ChEBI" id="CHEBI:456216"/>
        <dbReference type="EC" id="2.7.10.1"/>
    </reaction>
</comment>
<dbReference type="InterPro" id="IPR036179">
    <property type="entry name" value="Ig-like_dom_sf"/>
</dbReference>
<keyword evidence="6 17" id="KW-0547">Nucleotide-binding</keyword>
<protein>
    <recommendedName>
        <fullName evidence="2">receptor protein-tyrosine kinase</fullName>
        <ecNumber evidence="2">2.7.10.1</ecNumber>
    </recommendedName>
</protein>
<keyword evidence="10" id="KW-0808">Transferase</keyword>
<keyword evidence="10" id="KW-0829">Tyrosine-protein kinase</keyword>
<evidence type="ECO:0000256" key="16">
    <source>
        <dbReference type="ARBA" id="ARBA00051243"/>
    </source>
</evidence>
<dbReference type="EC" id="2.7.10.1" evidence="2"/>
<dbReference type="InterPro" id="IPR011009">
    <property type="entry name" value="Kinase-like_dom_sf"/>
</dbReference>
<feature type="binding site" evidence="17">
    <location>
        <position position="186"/>
    </location>
    <ligand>
        <name>ATP</name>
        <dbReference type="ChEBI" id="CHEBI:30616"/>
    </ligand>
</feature>
<keyword evidence="5" id="KW-0812">Transmembrane</keyword>
<dbReference type="PANTHER" id="PTHR24416">
    <property type="entry name" value="TYROSINE-PROTEIN KINASE RECEPTOR"/>
    <property type="match status" value="1"/>
</dbReference>
<dbReference type="SMART" id="SM00409">
    <property type="entry name" value="IG"/>
    <property type="match status" value="1"/>
</dbReference>
<dbReference type="SUPFAM" id="SSF48726">
    <property type="entry name" value="Immunoglobulin"/>
    <property type="match status" value="1"/>
</dbReference>
<dbReference type="EMBL" id="JAHRIN010051323">
    <property type="protein sequence ID" value="MEQ2209436.1"/>
    <property type="molecule type" value="Genomic_DNA"/>
</dbReference>
<dbReference type="InterPro" id="IPR008266">
    <property type="entry name" value="Tyr_kinase_AS"/>
</dbReference>
<proteinExistence type="predicted"/>
<evidence type="ECO:0000256" key="3">
    <source>
        <dbReference type="ARBA" id="ARBA00022475"/>
    </source>
</evidence>
<dbReference type="InterPro" id="IPR017441">
    <property type="entry name" value="Protein_kinase_ATP_BS"/>
</dbReference>
<evidence type="ECO:0000259" key="18">
    <source>
        <dbReference type="PROSITE" id="PS50011"/>
    </source>
</evidence>
<evidence type="ECO:0000256" key="10">
    <source>
        <dbReference type="ARBA" id="ARBA00023137"/>
    </source>
</evidence>
<dbReference type="PROSITE" id="PS50011">
    <property type="entry name" value="PROTEIN_KINASE_DOM"/>
    <property type="match status" value="1"/>
</dbReference>
<evidence type="ECO:0000256" key="7">
    <source>
        <dbReference type="ARBA" id="ARBA00022840"/>
    </source>
</evidence>
<dbReference type="PANTHER" id="PTHR24416:SF47">
    <property type="entry name" value="MACROPHAGE COLONY-STIMULATING FACTOR 1 RECEPTOR"/>
    <property type="match status" value="1"/>
</dbReference>
<dbReference type="Gene3D" id="3.30.200.20">
    <property type="entry name" value="Phosphorylase Kinase, domain 1"/>
    <property type="match status" value="1"/>
</dbReference>
<keyword evidence="8" id="KW-1133">Transmembrane helix</keyword>
<dbReference type="Pfam" id="PF07714">
    <property type="entry name" value="PK_Tyr_Ser-Thr"/>
    <property type="match status" value="1"/>
</dbReference>